<sequence length="173" mass="19177">MTSSLFLLSIILFFSFHHILSTNPDLIQQTCKTTKHFDLCESSLKSDSSSPKADTIGLALIMVKLGMANATATTAYLSSQMQTAKNDTAVMKECADKYAFAREALERSVQDLSDEFYDYAYMHVMAAADYPVSCRITFKRYGGVAYPHELAVREDGLKQICDVVLGIIDSLAF</sequence>
<proteinExistence type="inferred from homology"/>
<keyword evidence="1 4" id="KW-0732">Signal</keyword>
<dbReference type="CDD" id="cd14859">
    <property type="entry name" value="PMEI_like"/>
    <property type="match status" value="1"/>
</dbReference>
<evidence type="ECO:0000256" key="4">
    <source>
        <dbReference type="SAM" id="SignalP"/>
    </source>
</evidence>
<feature type="domain" description="Pectinesterase inhibitor" evidence="5">
    <location>
        <begin position="22"/>
        <end position="167"/>
    </location>
</feature>
<dbReference type="Gene3D" id="1.20.140.40">
    <property type="entry name" value="Invertase/pectin methylesterase inhibitor family protein"/>
    <property type="match status" value="1"/>
</dbReference>
<dbReference type="SMART" id="SM00856">
    <property type="entry name" value="PMEI"/>
    <property type="match status" value="1"/>
</dbReference>
<feature type="signal peptide" evidence="4">
    <location>
        <begin position="1"/>
        <end position="21"/>
    </location>
</feature>
<dbReference type="EMBL" id="JAVIJP010000010">
    <property type="protein sequence ID" value="KAL3646997.1"/>
    <property type="molecule type" value="Genomic_DNA"/>
</dbReference>
<dbReference type="PANTHER" id="PTHR35357:SF8">
    <property type="entry name" value="OS01G0111000 PROTEIN"/>
    <property type="match status" value="1"/>
</dbReference>
<comment type="caution">
    <text evidence="6">The sequence shown here is derived from an EMBL/GenBank/DDBJ whole genome shotgun (WGS) entry which is preliminary data.</text>
</comment>
<dbReference type="PANTHER" id="PTHR35357">
    <property type="entry name" value="OS02G0537100 PROTEIN"/>
    <property type="match status" value="1"/>
</dbReference>
<dbReference type="InterPro" id="IPR035513">
    <property type="entry name" value="Invertase/methylesterase_inhib"/>
</dbReference>
<keyword evidence="2" id="KW-1015">Disulfide bond</keyword>
<organism evidence="6 7">
    <name type="scientific">Castilleja foliolosa</name>
    <dbReference type="NCBI Taxonomy" id="1961234"/>
    <lineage>
        <taxon>Eukaryota</taxon>
        <taxon>Viridiplantae</taxon>
        <taxon>Streptophyta</taxon>
        <taxon>Embryophyta</taxon>
        <taxon>Tracheophyta</taxon>
        <taxon>Spermatophyta</taxon>
        <taxon>Magnoliopsida</taxon>
        <taxon>eudicotyledons</taxon>
        <taxon>Gunneridae</taxon>
        <taxon>Pentapetalae</taxon>
        <taxon>asterids</taxon>
        <taxon>lamiids</taxon>
        <taxon>Lamiales</taxon>
        <taxon>Orobanchaceae</taxon>
        <taxon>Pedicularideae</taxon>
        <taxon>Castillejinae</taxon>
        <taxon>Castilleja</taxon>
    </lineage>
</organism>
<protein>
    <recommendedName>
        <fullName evidence="5">Pectinesterase inhibitor domain-containing protein</fullName>
    </recommendedName>
</protein>
<accession>A0ABD3DZF0</accession>
<evidence type="ECO:0000256" key="1">
    <source>
        <dbReference type="ARBA" id="ARBA00022729"/>
    </source>
</evidence>
<dbReference type="NCBIfam" id="TIGR01614">
    <property type="entry name" value="PME_inhib"/>
    <property type="match status" value="1"/>
</dbReference>
<evidence type="ECO:0000256" key="2">
    <source>
        <dbReference type="ARBA" id="ARBA00023157"/>
    </source>
</evidence>
<dbReference type="Proteomes" id="UP001632038">
    <property type="component" value="Unassembled WGS sequence"/>
</dbReference>
<gene>
    <name evidence="6" type="ORF">CASFOL_009169</name>
</gene>
<reference evidence="7" key="1">
    <citation type="journal article" date="2024" name="IScience">
        <title>Strigolactones Initiate the Formation of Haustorium-like Structures in Castilleja.</title>
        <authorList>
            <person name="Buerger M."/>
            <person name="Peterson D."/>
            <person name="Chory J."/>
        </authorList>
    </citation>
    <scope>NUCLEOTIDE SEQUENCE [LARGE SCALE GENOMIC DNA]</scope>
</reference>
<name>A0ABD3DZF0_9LAMI</name>
<evidence type="ECO:0000259" key="5">
    <source>
        <dbReference type="SMART" id="SM00856"/>
    </source>
</evidence>
<dbReference type="SUPFAM" id="SSF101148">
    <property type="entry name" value="Plant invertase/pectin methylesterase inhibitor"/>
    <property type="match status" value="1"/>
</dbReference>
<evidence type="ECO:0000313" key="6">
    <source>
        <dbReference type="EMBL" id="KAL3646997.1"/>
    </source>
</evidence>
<feature type="chain" id="PRO_5044781332" description="Pectinesterase inhibitor domain-containing protein" evidence="4">
    <location>
        <begin position="22"/>
        <end position="173"/>
    </location>
</feature>
<evidence type="ECO:0000256" key="3">
    <source>
        <dbReference type="ARBA" id="ARBA00038471"/>
    </source>
</evidence>
<dbReference type="AlphaFoldDB" id="A0ABD3DZF0"/>
<evidence type="ECO:0000313" key="7">
    <source>
        <dbReference type="Proteomes" id="UP001632038"/>
    </source>
</evidence>
<dbReference type="Pfam" id="PF04043">
    <property type="entry name" value="PMEI"/>
    <property type="match status" value="1"/>
</dbReference>
<keyword evidence="7" id="KW-1185">Reference proteome</keyword>
<dbReference type="InterPro" id="IPR006501">
    <property type="entry name" value="Pectinesterase_inhib_dom"/>
</dbReference>
<comment type="similarity">
    <text evidence="3">Belongs to the PMEI family.</text>
</comment>